<proteinExistence type="inferred from homology"/>
<dbReference type="AlphaFoldDB" id="A0A1E8GMD1"/>
<name>A0A1E8GMD1_9LACT</name>
<evidence type="ECO:0000256" key="3">
    <source>
        <dbReference type="ARBA" id="ARBA00022491"/>
    </source>
</evidence>
<keyword evidence="12" id="KW-1185">Reference proteome</keyword>
<dbReference type="GO" id="GO:0003677">
    <property type="term" value="F:DNA binding"/>
    <property type="evidence" value="ECO:0007669"/>
    <property type="project" value="UniProtKB-UniRule"/>
</dbReference>
<dbReference type="STRING" id="1859473.BG261_07230"/>
<evidence type="ECO:0000256" key="7">
    <source>
        <dbReference type="PIRNR" id="PIRNR010607"/>
    </source>
</evidence>
<dbReference type="OrthoDB" id="1680813at2"/>
<organism evidence="11 12">
    <name type="scientific">Floricoccus tropicus</name>
    <dbReference type="NCBI Taxonomy" id="1859473"/>
    <lineage>
        <taxon>Bacteria</taxon>
        <taxon>Bacillati</taxon>
        <taxon>Bacillota</taxon>
        <taxon>Bacilli</taxon>
        <taxon>Lactobacillales</taxon>
        <taxon>Streptococcaceae</taxon>
        <taxon>Floricoccus</taxon>
    </lineage>
</organism>
<evidence type="ECO:0000256" key="6">
    <source>
        <dbReference type="ARBA" id="ARBA00023163"/>
    </source>
</evidence>
<evidence type="ECO:0000256" key="4">
    <source>
        <dbReference type="ARBA" id="ARBA00023015"/>
    </source>
</evidence>
<dbReference type="InterPro" id="IPR041473">
    <property type="entry name" value="CtsR_C"/>
</dbReference>
<dbReference type="Pfam" id="PF05848">
    <property type="entry name" value="CtsR"/>
    <property type="match status" value="1"/>
</dbReference>
<dbReference type="Pfam" id="PF17727">
    <property type="entry name" value="CtsR_C"/>
    <property type="match status" value="1"/>
</dbReference>
<dbReference type="Proteomes" id="UP000178622">
    <property type="component" value="Unassembled WGS sequence"/>
</dbReference>
<evidence type="ECO:0000256" key="1">
    <source>
        <dbReference type="ARBA" id="ARBA00010189"/>
    </source>
</evidence>
<evidence type="ECO:0000256" key="8">
    <source>
        <dbReference type="SAM" id="Coils"/>
    </source>
</evidence>
<keyword evidence="6 7" id="KW-0804">Transcription</keyword>
<evidence type="ECO:0000313" key="12">
    <source>
        <dbReference type="Proteomes" id="UP000178622"/>
    </source>
</evidence>
<feature type="domain" description="CtsR N-terminal HTH" evidence="9">
    <location>
        <begin position="5"/>
        <end position="74"/>
    </location>
</feature>
<dbReference type="Gene3D" id="3.30.56.130">
    <property type="entry name" value="Transcriptional regulator CtsR, winged HTH domain"/>
    <property type="match status" value="1"/>
</dbReference>
<dbReference type="PIRSF" id="PIRSF010607">
    <property type="entry name" value="Txn_repr_CtsR"/>
    <property type="match status" value="1"/>
</dbReference>
<evidence type="ECO:0000313" key="11">
    <source>
        <dbReference type="EMBL" id="OFI48678.1"/>
    </source>
</evidence>
<evidence type="ECO:0000259" key="9">
    <source>
        <dbReference type="Pfam" id="PF05848"/>
    </source>
</evidence>
<keyword evidence="4 7" id="KW-0805">Transcription regulation</keyword>
<dbReference type="InterPro" id="IPR008463">
    <property type="entry name" value="CtsR"/>
</dbReference>
<keyword evidence="5 7" id="KW-0238">DNA-binding</keyword>
<evidence type="ECO:0000259" key="10">
    <source>
        <dbReference type="Pfam" id="PF17727"/>
    </source>
</evidence>
<evidence type="ECO:0000256" key="5">
    <source>
        <dbReference type="ARBA" id="ARBA00023125"/>
    </source>
</evidence>
<feature type="coiled-coil region" evidence="8">
    <location>
        <begin position="3"/>
        <end position="30"/>
    </location>
</feature>
<dbReference type="RefSeq" id="WP_070793066.1">
    <property type="nucleotide sequence ID" value="NZ_MKIR01000024.1"/>
</dbReference>
<keyword evidence="3 7" id="KW-0678">Repressor</keyword>
<feature type="domain" description="CtsR C-terminal dimerization" evidence="10">
    <location>
        <begin position="78"/>
        <end position="145"/>
    </location>
</feature>
<dbReference type="InterPro" id="IPR040465">
    <property type="entry name" value="CtsR_N"/>
</dbReference>
<sequence>MSAKNTSDMIEEYLKKLLEATAEIEIKRSELAETFDVVPSQINYVIKTRFTLPRGYEVESKRGGGGYIKIVKIKYSNKHALLQELDEKIPLLLSEKIAKDIVQFLFEEELISYREGNFVLAMLSDSNFDSKDSDAFRSAMLKSFLRRLDREDEI</sequence>
<comment type="caution">
    <text evidence="11">The sequence shown here is derived from an EMBL/GenBank/DDBJ whole genome shotgun (WGS) entry which is preliminary data.</text>
</comment>
<gene>
    <name evidence="11" type="ORF">BG261_07230</name>
</gene>
<comment type="similarity">
    <text evidence="1 7">Belongs to the CtsR family.</text>
</comment>
<evidence type="ECO:0000256" key="2">
    <source>
        <dbReference type="ARBA" id="ARBA00014129"/>
    </source>
</evidence>
<reference evidence="12" key="1">
    <citation type="submission" date="2016-09" db="EMBL/GenBank/DDBJ databases">
        <title>Draft genome sequence of a novel species of the family Streptococcaceae isolated from flowers.</title>
        <authorList>
            <person name="Chuah L.-O."/>
            <person name="Yap K.-P."/>
            <person name="Thong K.L."/>
            <person name="Liong M.T."/>
            <person name="Ahmad R."/>
            <person name="Rusul G."/>
        </authorList>
    </citation>
    <scope>NUCLEOTIDE SEQUENCE [LARGE SCALE GENOMIC DNA]</scope>
    <source>
        <strain evidence="12">DF1</strain>
    </source>
</reference>
<accession>A0A1E8GMD1</accession>
<keyword evidence="8" id="KW-0175">Coiled coil</keyword>
<dbReference type="EMBL" id="MKIR01000024">
    <property type="protein sequence ID" value="OFI48678.1"/>
    <property type="molecule type" value="Genomic_DNA"/>
</dbReference>
<dbReference type="GO" id="GO:0006355">
    <property type="term" value="P:regulation of DNA-templated transcription"/>
    <property type="evidence" value="ECO:0007669"/>
    <property type="project" value="UniProtKB-UniRule"/>
</dbReference>
<dbReference type="InterPro" id="IPR041902">
    <property type="entry name" value="CtsR_N_sf"/>
</dbReference>
<protein>
    <recommendedName>
        <fullName evidence="2 7">Transcriptional regulator CtsR</fullName>
    </recommendedName>
</protein>
<dbReference type="InterPro" id="IPR041908">
    <property type="entry name" value="CtsR_C_sf"/>
</dbReference>
<dbReference type="Gene3D" id="1.10.1200.150">
    <property type="entry name" value="Transcriptional regulator CtsR, C-terminal domain"/>
    <property type="match status" value="1"/>
</dbReference>